<accession>A0A2A9E6U9</accession>
<dbReference type="InterPro" id="IPR011009">
    <property type="entry name" value="Kinase-like_dom_sf"/>
</dbReference>
<name>A0A2A9E6U9_9MICO</name>
<dbReference type="GO" id="GO:0016740">
    <property type="term" value="F:transferase activity"/>
    <property type="evidence" value="ECO:0007669"/>
    <property type="project" value="UniProtKB-KW"/>
</dbReference>
<organism evidence="2 3">
    <name type="scientific">Sanguibacter antarcticus</name>
    <dbReference type="NCBI Taxonomy" id="372484"/>
    <lineage>
        <taxon>Bacteria</taxon>
        <taxon>Bacillati</taxon>
        <taxon>Actinomycetota</taxon>
        <taxon>Actinomycetes</taxon>
        <taxon>Micrococcales</taxon>
        <taxon>Sanguibacteraceae</taxon>
        <taxon>Sanguibacter</taxon>
    </lineage>
</organism>
<dbReference type="InterPro" id="IPR002575">
    <property type="entry name" value="Aminoglycoside_PTrfase"/>
</dbReference>
<dbReference type="RefSeq" id="WP_098455419.1">
    <property type="nucleotide sequence ID" value="NZ_PDJG01000001.1"/>
</dbReference>
<gene>
    <name evidence="2" type="ORF">ATL42_2286</name>
</gene>
<comment type="caution">
    <text evidence="2">The sequence shown here is derived from an EMBL/GenBank/DDBJ whole genome shotgun (WGS) entry which is preliminary data.</text>
</comment>
<protein>
    <submittedName>
        <fullName evidence="2">Phosphotransferase family enzyme</fullName>
    </submittedName>
</protein>
<feature type="domain" description="Aminoglycoside phosphotransferase" evidence="1">
    <location>
        <begin position="138"/>
        <end position="202"/>
    </location>
</feature>
<evidence type="ECO:0000313" key="2">
    <source>
        <dbReference type="EMBL" id="PFG34376.1"/>
    </source>
</evidence>
<keyword evidence="3" id="KW-1185">Reference proteome</keyword>
<reference evidence="2 3" key="1">
    <citation type="submission" date="2017-10" db="EMBL/GenBank/DDBJ databases">
        <title>Sequencing the genomes of 1000 actinobacteria strains.</title>
        <authorList>
            <person name="Klenk H.-P."/>
        </authorList>
    </citation>
    <scope>NUCLEOTIDE SEQUENCE [LARGE SCALE GENOMIC DNA]</scope>
    <source>
        <strain evidence="2 3">DSM 18966</strain>
    </source>
</reference>
<dbReference type="Pfam" id="PF01636">
    <property type="entry name" value="APH"/>
    <property type="match status" value="1"/>
</dbReference>
<proteinExistence type="predicted"/>
<dbReference type="SUPFAM" id="SSF56112">
    <property type="entry name" value="Protein kinase-like (PK-like)"/>
    <property type="match status" value="1"/>
</dbReference>
<dbReference type="Proteomes" id="UP000225548">
    <property type="component" value="Unassembled WGS sequence"/>
</dbReference>
<dbReference type="OrthoDB" id="9797603at2"/>
<keyword evidence="2" id="KW-0808">Transferase</keyword>
<dbReference type="EMBL" id="PDJG01000001">
    <property type="protein sequence ID" value="PFG34376.1"/>
    <property type="molecule type" value="Genomic_DNA"/>
</dbReference>
<dbReference type="Gene3D" id="3.90.1200.10">
    <property type="match status" value="1"/>
</dbReference>
<evidence type="ECO:0000313" key="3">
    <source>
        <dbReference type="Proteomes" id="UP000225548"/>
    </source>
</evidence>
<dbReference type="AlphaFoldDB" id="A0A2A9E6U9"/>
<evidence type="ECO:0000259" key="1">
    <source>
        <dbReference type="Pfam" id="PF01636"/>
    </source>
</evidence>
<sequence>MDADARPRTGYDTTTTTPDERLPVLDDCHLLTSGRTSNVYLLNDTQVVRRLHDPDASFDNVELIRYLDTEDFPTARLVQAQGPDLVLERLHGPTLLQSLDVQDVSISEGVRILLDLHEALHGITAPPPGVAARVIGQGECIVHLDLHPANVLMTDEGPFLIDWEAAGLGPAGLDLATTALVFAEIVADEDEYARPALALLRAFTTLTGPAFSDHIADAATHRASSRTADPEEVELIPRAQAIVERELARH</sequence>